<name>A0A1I4M7W5_9FIRM</name>
<accession>A0A1I4M7W5</accession>
<organism evidence="1 2">
    <name type="scientific">Halanaerobium salsuginis</name>
    <dbReference type="NCBI Taxonomy" id="29563"/>
    <lineage>
        <taxon>Bacteria</taxon>
        <taxon>Bacillati</taxon>
        <taxon>Bacillota</taxon>
        <taxon>Clostridia</taxon>
        <taxon>Halanaerobiales</taxon>
        <taxon>Halanaerobiaceae</taxon>
        <taxon>Halanaerobium</taxon>
    </lineage>
</organism>
<dbReference type="OrthoDB" id="2989401at2"/>
<keyword evidence="2" id="KW-1185">Reference proteome</keyword>
<evidence type="ECO:0000313" key="1">
    <source>
        <dbReference type="EMBL" id="SFL99378.1"/>
    </source>
</evidence>
<proteinExistence type="predicted"/>
<protein>
    <submittedName>
        <fullName evidence="1">Uncharacterized protein</fullName>
    </submittedName>
</protein>
<evidence type="ECO:0000313" key="2">
    <source>
        <dbReference type="Proteomes" id="UP000199006"/>
    </source>
</evidence>
<dbReference type="RefSeq" id="WP_089862534.1">
    <property type="nucleotide sequence ID" value="NZ_FOTI01000050.1"/>
</dbReference>
<reference evidence="1 2" key="1">
    <citation type="submission" date="2016-10" db="EMBL/GenBank/DDBJ databases">
        <authorList>
            <person name="de Groot N.N."/>
        </authorList>
    </citation>
    <scope>NUCLEOTIDE SEQUENCE [LARGE SCALE GENOMIC DNA]</scope>
    <source>
        <strain evidence="1 2">ATCC 51327</strain>
    </source>
</reference>
<gene>
    <name evidence="1" type="ORF">SAMN02983006_02526</name>
</gene>
<dbReference type="Proteomes" id="UP000199006">
    <property type="component" value="Unassembled WGS sequence"/>
</dbReference>
<dbReference type="AlphaFoldDB" id="A0A1I4M7W5"/>
<dbReference type="EMBL" id="FOTI01000050">
    <property type="protein sequence ID" value="SFL99378.1"/>
    <property type="molecule type" value="Genomic_DNA"/>
</dbReference>
<sequence length="183" mass="21317">MKEERKLSEAKYFYKGMVESLKQHNSEQFSYNLSAFLSSSRSILQYSYKKAKGINMLNVYEELVSDNPILSFFKDKRNVNIHERPINHITGITVSDTISVSASIESIKWVKYDENGNVIEEKESFNKKKKKPSDISSKKDKDDAKVEYIFKDWTGDEDIIELSQKYINELEEFIYKAKEAGII</sequence>